<proteinExistence type="predicted"/>
<protein>
    <submittedName>
        <fullName evidence="2">Uncharacterized protein</fullName>
    </submittedName>
</protein>
<dbReference type="EMBL" id="BTGU01000080">
    <property type="protein sequence ID" value="GMN58631.1"/>
    <property type="molecule type" value="Genomic_DNA"/>
</dbReference>
<dbReference type="Proteomes" id="UP001187192">
    <property type="component" value="Unassembled WGS sequence"/>
</dbReference>
<gene>
    <name evidence="2" type="ORF">TIFTF001_027731</name>
</gene>
<evidence type="ECO:0000313" key="3">
    <source>
        <dbReference type="Proteomes" id="UP001187192"/>
    </source>
</evidence>
<evidence type="ECO:0000313" key="2">
    <source>
        <dbReference type="EMBL" id="GMN58631.1"/>
    </source>
</evidence>
<keyword evidence="3" id="KW-1185">Reference proteome</keyword>
<comment type="caution">
    <text evidence="2">The sequence shown here is derived from an EMBL/GenBank/DDBJ whole genome shotgun (WGS) entry which is preliminary data.</text>
</comment>
<dbReference type="AlphaFoldDB" id="A0AA88DNH6"/>
<reference evidence="2" key="1">
    <citation type="submission" date="2023-07" db="EMBL/GenBank/DDBJ databases">
        <title>draft genome sequence of fig (Ficus carica).</title>
        <authorList>
            <person name="Takahashi T."/>
            <person name="Nishimura K."/>
        </authorList>
    </citation>
    <scope>NUCLEOTIDE SEQUENCE</scope>
</reference>
<accession>A0AA88DNH6</accession>
<organism evidence="2 3">
    <name type="scientific">Ficus carica</name>
    <name type="common">Common fig</name>
    <dbReference type="NCBI Taxonomy" id="3494"/>
    <lineage>
        <taxon>Eukaryota</taxon>
        <taxon>Viridiplantae</taxon>
        <taxon>Streptophyta</taxon>
        <taxon>Embryophyta</taxon>
        <taxon>Tracheophyta</taxon>
        <taxon>Spermatophyta</taxon>
        <taxon>Magnoliopsida</taxon>
        <taxon>eudicotyledons</taxon>
        <taxon>Gunneridae</taxon>
        <taxon>Pentapetalae</taxon>
        <taxon>rosids</taxon>
        <taxon>fabids</taxon>
        <taxon>Rosales</taxon>
        <taxon>Moraceae</taxon>
        <taxon>Ficeae</taxon>
        <taxon>Ficus</taxon>
    </lineage>
</organism>
<feature type="region of interest" description="Disordered" evidence="1">
    <location>
        <begin position="146"/>
        <end position="193"/>
    </location>
</feature>
<feature type="compositionally biased region" description="Polar residues" evidence="1">
    <location>
        <begin position="168"/>
        <end position="178"/>
    </location>
</feature>
<evidence type="ECO:0000256" key="1">
    <source>
        <dbReference type="SAM" id="MobiDB-lite"/>
    </source>
</evidence>
<sequence length="193" mass="20462">MASSRSDEWGTWVARLWLLERRSPPSSSKILMLKIFGTTPDVIAWCDRSCTVTLRRVTCEKEAPGSDGDTSGVSAMGTLMLKSVRTLSAGSGDPIGLNSKCSRRIDMLQPRSEEATNIGNGIGAATSGASGIRGRIECCDRAPPSARMRRCNADSEGPTGLGAPKSCPESSAGANGTDPSRDLSRVHGAYQQW</sequence>
<name>A0AA88DNH6_FICCA</name>